<evidence type="ECO:0000313" key="1">
    <source>
        <dbReference type="EMBL" id="SCZ78173.1"/>
    </source>
</evidence>
<dbReference type="OrthoDB" id="1121298at2"/>
<dbReference type="Gene3D" id="3.30.70.1150">
    <property type="entry name" value="ACT-like. Chain A, domain 2"/>
    <property type="match status" value="1"/>
</dbReference>
<proteinExistence type="predicted"/>
<accession>A0A1G5RVT7</accession>
<gene>
    <name evidence="1" type="ORF">SAMN03080599_01132</name>
</gene>
<dbReference type="Proteomes" id="UP000199208">
    <property type="component" value="Unassembled WGS sequence"/>
</dbReference>
<name>A0A1G5RVT7_9FIRM</name>
<dbReference type="EMBL" id="FMWL01000004">
    <property type="protein sequence ID" value="SCZ78173.1"/>
    <property type="molecule type" value="Genomic_DNA"/>
</dbReference>
<dbReference type="SUPFAM" id="SSF55021">
    <property type="entry name" value="ACT-like"/>
    <property type="match status" value="1"/>
</dbReference>
<dbReference type="AlphaFoldDB" id="A0A1G5RVT7"/>
<protein>
    <recommendedName>
        <fullName evidence="3">Iron-only hydrogenase system regulator</fullName>
    </recommendedName>
</protein>
<organism evidence="1 2">
    <name type="scientific">Acidaminobacter hydrogenoformans DSM 2784</name>
    <dbReference type="NCBI Taxonomy" id="1120920"/>
    <lineage>
        <taxon>Bacteria</taxon>
        <taxon>Bacillati</taxon>
        <taxon>Bacillota</taxon>
        <taxon>Clostridia</taxon>
        <taxon>Peptostreptococcales</taxon>
        <taxon>Acidaminobacteraceae</taxon>
        <taxon>Acidaminobacter</taxon>
    </lineage>
</organism>
<dbReference type="STRING" id="1120920.SAMN03080599_01132"/>
<dbReference type="InterPro" id="IPR027271">
    <property type="entry name" value="Acetolactate_synth/TF_NikR_C"/>
</dbReference>
<keyword evidence="2" id="KW-1185">Reference proteome</keyword>
<dbReference type="RefSeq" id="WP_092589929.1">
    <property type="nucleotide sequence ID" value="NZ_FMWL01000004.1"/>
</dbReference>
<evidence type="ECO:0008006" key="3">
    <source>
        <dbReference type="Google" id="ProtNLM"/>
    </source>
</evidence>
<dbReference type="InterPro" id="IPR045865">
    <property type="entry name" value="ACT-like_dom_sf"/>
</dbReference>
<reference evidence="1 2" key="1">
    <citation type="submission" date="2016-10" db="EMBL/GenBank/DDBJ databases">
        <authorList>
            <person name="de Groot N.N."/>
        </authorList>
    </citation>
    <scope>NUCLEOTIDE SEQUENCE [LARGE SCALE GENOMIC DNA]</scope>
    <source>
        <strain evidence="1 2">DSM 2784</strain>
    </source>
</reference>
<evidence type="ECO:0000313" key="2">
    <source>
        <dbReference type="Proteomes" id="UP000199208"/>
    </source>
</evidence>
<sequence length="83" mass="9442">MRIIMGILIGHREEEAVKVQELLTKYGCYIKTRLGLHDTPTEGSCSSKGLLILEFMPGNEKEVDALEAELKKLESFVVKRMEF</sequence>